<feature type="compositionally biased region" description="Acidic residues" evidence="1">
    <location>
        <begin position="294"/>
        <end position="309"/>
    </location>
</feature>
<dbReference type="Proteomes" id="UP000554482">
    <property type="component" value="Unassembled WGS sequence"/>
</dbReference>
<evidence type="ECO:0000313" key="2">
    <source>
        <dbReference type="EMBL" id="KAF5198351.1"/>
    </source>
</evidence>
<dbReference type="AlphaFoldDB" id="A0A7J6WLV0"/>
<dbReference type="GO" id="GO:0000460">
    <property type="term" value="P:maturation of 5.8S rRNA"/>
    <property type="evidence" value="ECO:0007669"/>
    <property type="project" value="TreeGrafter"/>
</dbReference>
<dbReference type="GO" id="GO:0004519">
    <property type="term" value="F:endonuclease activity"/>
    <property type="evidence" value="ECO:0007669"/>
    <property type="project" value="InterPro"/>
</dbReference>
<accession>A0A7J6WLV0</accession>
<dbReference type="GO" id="GO:0000470">
    <property type="term" value="P:maturation of LSU-rRNA"/>
    <property type="evidence" value="ECO:0007669"/>
    <property type="project" value="TreeGrafter"/>
</dbReference>
<gene>
    <name evidence="2" type="ORF">FRX31_012061</name>
</gene>
<dbReference type="GO" id="GO:0030687">
    <property type="term" value="C:preribosome, large subunit precursor"/>
    <property type="evidence" value="ECO:0007669"/>
    <property type="project" value="TreeGrafter"/>
</dbReference>
<sequence>MESPMKSLIEYTGKIEEEGGGGKVCYKLVPWLTWDEWNFVRKNLLSSSPDSIAAALARISAWQIRGCTPIQIEVAANIIETQQKDPVFRKDLNKDVSISEELLAMLYSTAIIRLVNGIVDKGRKKEDISIAERAAQLGLPPMLIDIRHEASHRDLPSLQLVRVASVEVLDWIKSTYWEPQKKKVSFSFHKNKVDYVRKTIKSKLHELAFHLDLKLASQLDSRPLKRKRNKQLNVNFGRYNHFSRMVEKLQGSHSRGSKKQITKIFGSLLRVYTSFSLEVVAVLLDFLVTTYDSSDGESVEPFDDSEVDPISESSQTQTGISDLCKFVITRLSSKEPTFILIMLKKLLETLETQETSTSKTSELLSSPLSRGRVSLSCSQSKAEIHKKERLSSLVMWLIEIYDEVMPPSQIVSRPEFQDSSAKTNVVSNVALADLLKKCLLVSSPDNSQFARSALLLAQIMGKRSLVEKLKKLPTICSPNMDFAPDADHTGSKCIIIQQESSITRAREMLDSLKRCQSKDKGASIVESSGKERMNQDRWTVAKSWNPCPIGMLSCSLGSKGVLPVLDRAINLPEVQNVPQRKEIWELNRCGGHGNNAELLEKTYAIKDGMVVEDGQANNQDSLLEPFKGQLMIDGVYKKVRAEELLAIESSVRILV</sequence>
<name>A0A7J6WLV0_THATH</name>
<protein>
    <submittedName>
        <fullName evidence="2">Las1-like family protein</fullName>
    </submittedName>
</protein>
<proteinExistence type="predicted"/>
<dbReference type="EMBL" id="JABWDY010013349">
    <property type="protein sequence ID" value="KAF5198351.1"/>
    <property type="molecule type" value="Genomic_DNA"/>
</dbReference>
<dbReference type="PANTHER" id="PTHR15002">
    <property type="entry name" value="RIBOSOMAL BIOGENESIS PROTEIN LAS1L"/>
    <property type="match status" value="1"/>
</dbReference>
<keyword evidence="3" id="KW-1185">Reference proteome</keyword>
<dbReference type="OrthoDB" id="10263222at2759"/>
<dbReference type="Pfam" id="PF04031">
    <property type="entry name" value="Las1"/>
    <property type="match status" value="1"/>
</dbReference>
<dbReference type="GO" id="GO:0090730">
    <property type="term" value="C:Las1 complex"/>
    <property type="evidence" value="ECO:0007669"/>
    <property type="project" value="InterPro"/>
</dbReference>
<reference evidence="2 3" key="1">
    <citation type="submission" date="2020-06" db="EMBL/GenBank/DDBJ databases">
        <title>Transcriptomic and genomic resources for Thalictrum thalictroides and T. hernandezii: Facilitating candidate gene discovery in an emerging model plant lineage.</title>
        <authorList>
            <person name="Arias T."/>
            <person name="Riano-Pachon D.M."/>
            <person name="Di Stilio V.S."/>
        </authorList>
    </citation>
    <scope>NUCLEOTIDE SEQUENCE [LARGE SCALE GENOMIC DNA]</scope>
    <source>
        <strain evidence="3">cv. WT478/WT964</strain>
        <tissue evidence="2">Leaves</tissue>
    </source>
</reference>
<evidence type="ECO:0000256" key="1">
    <source>
        <dbReference type="SAM" id="MobiDB-lite"/>
    </source>
</evidence>
<evidence type="ECO:0000313" key="3">
    <source>
        <dbReference type="Proteomes" id="UP000554482"/>
    </source>
</evidence>
<dbReference type="InterPro" id="IPR007174">
    <property type="entry name" value="Las1"/>
</dbReference>
<feature type="region of interest" description="Disordered" evidence="1">
    <location>
        <begin position="293"/>
        <end position="313"/>
    </location>
</feature>
<comment type="caution">
    <text evidence="2">The sequence shown here is derived from an EMBL/GenBank/DDBJ whole genome shotgun (WGS) entry which is preliminary data.</text>
</comment>
<dbReference type="PANTHER" id="PTHR15002:SF0">
    <property type="entry name" value="RIBOSOMAL BIOGENESIS PROTEIN LAS1L"/>
    <property type="match status" value="1"/>
</dbReference>
<organism evidence="2 3">
    <name type="scientific">Thalictrum thalictroides</name>
    <name type="common">Rue-anemone</name>
    <name type="synonym">Anemone thalictroides</name>
    <dbReference type="NCBI Taxonomy" id="46969"/>
    <lineage>
        <taxon>Eukaryota</taxon>
        <taxon>Viridiplantae</taxon>
        <taxon>Streptophyta</taxon>
        <taxon>Embryophyta</taxon>
        <taxon>Tracheophyta</taxon>
        <taxon>Spermatophyta</taxon>
        <taxon>Magnoliopsida</taxon>
        <taxon>Ranunculales</taxon>
        <taxon>Ranunculaceae</taxon>
        <taxon>Thalictroideae</taxon>
        <taxon>Thalictrum</taxon>
    </lineage>
</organism>